<evidence type="ECO:0000256" key="1">
    <source>
        <dbReference type="SAM" id="MobiDB-lite"/>
    </source>
</evidence>
<protein>
    <submittedName>
        <fullName evidence="2">Uncharacterized protein</fullName>
    </submittedName>
</protein>
<dbReference type="Proteomes" id="UP000734854">
    <property type="component" value="Unassembled WGS sequence"/>
</dbReference>
<dbReference type="AlphaFoldDB" id="A0A8J5G3Y4"/>
<proteinExistence type="predicted"/>
<name>A0A8J5G3Y4_ZINOF</name>
<organism evidence="2 3">
    <name type="scientific">Zingiber officinale</name>
    <name type="common">Ginger</name>
    <name type="synonym">Amomum zingiber</name>
    <dbReference type="NCBI Taxonomy" id="94328"/>
    <lineage>
        <taxon>Eukaryota</taxon>
        <taxon>Viridiplantae</taxon>
        <taxon>Streptophyta</taxon>
        <taxon>Embryophyta</taxon>
        <taxon>Tracheophyta</taxon>
        <taxon>Spermatophyta</taxon>
        <taxon>Magnoliopsida</taxon>
        <taxon>Liliopsida</taxon>
        <taxon>Zingiberales</taxon>
        <taxon>Zingiberaceae</taxon>
        <taxon>Zingiber</taxon>
    </lineage>
</organism>
<evidence type="ECO:0000313" key="3">
    <source>
        <dbReference type="Proteomes" id="UP000734854"/>
    </source>
</evidence>
<feature type="region of interest" description="Disordered" evidence="1">
    <location>
        <begin position="31"/>
        <end position="58"/>
    </location>
</feature>
<keyword evidence="3" id="KW-1185">Reference proteome</keyword>
<dbReference type="EMBL" id="JACMSC010000012">
    <property type="protein sequence ID" value="KAG6495514.1"/>
    <property type="molecule type" value="Genomic_DNA"/>
</dbReference>
<reference evidence="2 3" key="1">
    <citation type="submission" date="2020-08" db="EMBL/GenBank/DDBJ databases">
        <title>Plant Genome Project.</title>
        <authorList>
            <person name="Zhang R.-G."/>
        </authorList>
    </citation>
    <scope>NUCLEOTIDE SEQUENCE [LARGE SCALE GENOMIC DNA]</scope>
    <source>
        <tissue evidence="2">Rhizome</tissue>
    </source>
</reference>
<evidence type="ECO:0000313" key="2">
    <source>
        <dbReference type="EMBL" id="KAG6495514.1"/>
    </source>
</evidence>
<accession>A0A8J5G3Y4</accession>
<gene>
    <name evidence="2" type="ORF">ZIOFF_043339</name>
</gene>
<comment type="caution">
    <text evidence="2">The sequence shown here is derived from an EMBL/GenBank/DDBJ whole genome shotgun (WGS) entry which is preliminary data.</text>
</comment>
<sequence length="58" mass="5874">MSSSDHRTSPLSCSGLFRALVSLLPPPPPLSPLPVVVAPLGTPPDSEPSPSCRGSPAL</sequence>